<dbReference type="Pfam" id="PF00497">
    <property type="entry name" value="SBP_bac_3"/>
    <property type="match status" value="1"/>
</dbReference>
<evidence type="ECO:0000259" key="2">
    <source>
        <dbReference type="Pfam" id="PF00497"/>
    </source>
</evidence>
<gene>
    <name evidence="3" type="ORF">K8V81_02925</name>
</gene>
<feature type="domain" description="Solute-binding protein family 3/N-terminal" evidence="2">
    <location>
        <begin position="44"/>
        <end position="126"/>
    </location>
</feature>
<evidence type="ECO:0000313" key="4">
    <source>
        <dbReference type="Proteomes" id="UP000742460"/>
    </source>
</evidence>
<accession>A0A921MU68</accession>
<protein>
    <submittedName>
        <fullName evidence="3">Transporter substrate-binding domain-containing protein</fullName>
    </submittedName>
</protein>
<dbReference type="EMBL" id="DYUE01000076">
    <property type="protein sequence ID" value="HJG90659.1"/>
    <property type="molecule type" value="Genomic_DNA"/>
</dbReference>
<proteinExistence type="predicted"/>
<dbReference type="Proteomes" id="UP000742460">
    <property type="component" value="Unassembled WGS sequence"/>
</dbReference>
<dbReference type="AlphaFoldDB" id="A0A921MU68"/>
<dbReference type="PROSITE" id="PS51257">
    <property type="entry name" value="PROKAR_LIPOPROTEIN"/>
    <property type="match status" value="1"/>
</dbReference>
<sequence>MRTPVLQRMRHLLVLALLLVAAGCQGSFPADTQGTLDRATGGELRVGIAENPPWTQVAPDGTVSGTEVELLEGYATTIDAEIRWVPAGENTLAAQMRNGELDLVIGGLAADVPWTSQIALTRPYTTAEGPDGAPVDLVMGVRPGENALLVDLERYLAEQGGEL</sequence>
<reference evidence="3" key="2">
    <citation type="submission" date="2021-09" db="EMBL/GenBank/DDBJ databases">
        <authorList>
            <person name="Gilroy R."/>
        </authorList>
    </citation>
    <scope>NUCLEOTIDE SEQUENCE</scope>
    <source>
        <strain evidence="3">ChiGjej5B5-22894</strain>
    </source>
</reference>
<organism evidence="3 4">
    <name type="scientific">Brachybacterium massiliense</name>
    <dbReference type="NCBI Taxonomy" id="1755098"/>
    <lineage>
        <taxon>Bacteria</taxon>
        <taxon>Bacillati</taxon>
        <taxon>Actinomycetota</taxon>
        <taxon>Actinomycetes</taxon>
        <taxon>Micrococcales</taxon>
        <taxon>Dermabacteraceae</taxon>
        <taxon>Brachybacterium</taxon>
    </lineage>
</organism>
<dbReference type="InterPro" id="IPR001638">
    <property type="entry name" value="Solute-binding_3/MltF_N"/>
</dbReference>
<feature type="signal peptide" evidence="1">
    <location>
        <begin position="1"/>
        <end position="29"/>
    </location>
</feature>
<feature type="chain" id="PRO_5038584076" evidence="1">
    <location>
        <begin position="30"/>
        <end position="163"/>
    </location>
</feature>
<evidence type="ECO:0000256" key="1">
    <source>
        <dbReference type="SAM" id="SignalP"/>
    </source>
</evidence>
<dbReference type="Gene3D" id="3.40.190.10">
    <property type="entry name" value="Periplasmic binding protein-like II"/>
    <property type="match status" value="1"/>
</dbReference>
<comment type="caution">
    <text evidence="3">The sequence shown here is derived from an EMBL/GenBank/DDBJ whole genome shotgun (WGS) entry which is preliminary data.</text>
</comment>
<dbReference type="SUPFAM" id="SSF53850">
    <property type="entry name" value="Periplasmic binding protein-like II"/>
    <property type="match status" value="1"/>
</dbReference>
<evidence type="ECO:0000313" key="3">
    <source>
        <dbReference type="EMBL" id="HJG90659.1"/>
    </source>
</evidence>
<keyword evidence="1" id="KW-0732">Signal</keyword>
<name>A0A921MU68_9MICO</name>
<reference evidence="3" key="1">
    <citation type="journal article" date="2021" name="PeerJ">
        <title>Extensive microbial diversity within the chicken gut microbiome revealed by metagenomics and culture.</title>
        <authorList>
            <person name="Gilroy R."/>
            <person name="Ravi A."/>
            <person name="Getino M."/>
            <person name="Pursley I."/>
            <person name="Horton D.L."/>
            <person name="Alikhan N.F."/>
            <person name="Baker D."/>
            <person name="Gharbi K."/>
            <person name="Hall N."/>
            <person name="Watson M."/>
            <person name="Adriaenssens E.M."/>
            <person name="Foster-Nyarko E."/>
            <person name="Jarju S."/>
            <person name="Secka A."/>
            <person name="Antonio M."/>
            <person name="Oren A."/>
            <person name="Chaudhuri R.R."/>
            <person name="La Ragione R."/>
            <person name="Hildebrand F."/>
            <person name="Pallen M.J."/>
        </authorList>
    </citation>
    <scope>NUCLEOTIDE SEQUENCE</scope>
    <source>
        <strain evidence="3">ChiGjej5B5-22894</strain>
    </source>
</reference>